<dbReference type="EnsemblMetazoa" id="HelroT163306">
    <property type="protein sequence ID" value="HelroP163306"/>
    <property type="gene ID" value="HelroG163306"/>
</dbReference>
<feature type="transmembrane region" description="Helical" evidence="1">
    <location>
        <begin position="64"/>
        <end position="82"/>
    </location>
</feature>
<accession>T1ETW0</accession>
<gene>
    <name evidence="3" type="primary">20200010</name>
    <name evidence="2" type="ORF">HELRODRAFT_163306</name>
</gene>
<sequence length="145" mass="16811">MSRRTFPMAFMVFAIVYWVMYTLPFADDVKTHRTFCEARQTFASYIFAFGAKHSFLLFGKKNPQLLFVCLIFATEINLLHLFRSHVTLRKKALALRERGSRASQKRWMVLVRASGAVGNQKPCYYFQITGSTQTTRSNCLCMFPI</sequence>
<dbReference type="RefSeq" id="XP_009025459.1">
    <property type="nucleotide sequence ID" value="XM_009027211.1"/>
</dbReference>
<dbReference type="AlphaFoldDB" id="T1ETW0"/>
<dbReference type="InParanoid" id="T1ETW0"/>
<keyword evidence="4" id="KW-1185">Reference proteome</keyword>
<evidence type="ECO:0000256" key="1">
    <source>
        <dbReference type="SAM" id="Phobius"/>
    </source>
</evidence>
<name>T1ETW0_HELRO</name>
<evidence type="ECO:0000313" key="3">
    <source>
        <dbReference type="EnsemblMetazoa" id="HelroP163306"/>
    </source>
</evidence>
<organism evidence="3 4">
    <name type="scientific">Helobdella robusta</name>
    <name type="common">Californian leech</name>
    <dbReference type="NCBI Taxonomy" id="6412"/>
    <lineage>
        <taxon>Eukaryota</taxon>
        <taxon>Metazoa</taxon>
        <taxon>Spiralia</taxon>
        <taxon>Lophotrochozoa</taxon>
        <taxon>Annelida</taxon>
        <taxon>Clitellata</taxon>
        <taxon>Hirudinea</taxon>
        <taxon>Rhynchobdellida</taxon>
        <taxon>Glossiphoniidae</taxon>
        <taxon>Helobdella</taxon>
    </lineage>
</organism>
<dbReference type="GeneID" id="20200010"/>
<evidence type="ECO:0000313" key="4">
    <source>
        <dbReference type="Proteomes" id="UP000015101"/>
    </source>
</evidence>
<keyword evidence="1" id="KW-1133">Transmembrane helix</keyword>
<feature type="transmembrane region" description="Helical" evidence="1">
    <location>
        <begin position="6"/>
        <end position="26"/>
    </location>
</feature>
<proteinExistence type="predicted"/>
<dbReference type="EMBL" id="KB097495">
    <property type="protein sequence ID" value="ESN96259.1"/>
    <property type="molecule type" value="Genomic_DNA"/>
</dbReference>
<dbReference type="KEGG" id="hro:HELRODRAFT_163306"/>
<keyword evidence="1" id="KW-0472">Membrane</keyword>
<reference evidence="2 4" key="2">
    <citation type="journal article" date="2013" name="Nature">
        <title>Insights into bilaterian evolution from three spiralian genomes.</title>
        <authorList>
            <person name="Simakov O."/>
            <person name="Marletaz F."/>
            <person name="Cho S.J."/>
            <person name="Edsinger-Gonzales E."/>
            <person name="Havlak P."/>
            <person name="Hellsten U."/>
            <person name="Kuo D.H."/>
            <person name="Larsson T."/>
            <person name="Lv J."/>
            <person name="Arendt D."/>
            <person name="Savage R."/>
            <person name="Osoegawa K."/>
            <person name="de Jong P."/>
            <person name="Grimwood J."/>
            <person name="Chapman J.A."/>
            <person name="Shapiro H."/>
            <person name="Aerts A."/>
            <person name="Otillar R.P."/>
            <person name="Terry A.Y."/>
            <person name="Boore J.L."/>
            <person name="Grigoriev I.V."/>
            <person name="Lindberg D.R."/>
            <person name="Seaver E.C."/>
            <person name="Weisblat D.A."/>
            <person name="Putnam N.H."/>
            <person name="Rokhsar D.S."/>
        </authorList>
    </citation>
    <scope>NUCLEOTIDE SEQUENCE</scope>
</reference>
<reference evidence="4" key="1">
    <citation type="submission" date="2012-12" db="EMBL/GenBank/DDBJ databases">
        <authorList>
            <person name="Hellsten U."/>
            <person name="Grimwood J."/>
            <person name="Chapman J.A."/>
            <person name="Shapiro H."/>
            <person name="Aerts A."/>
            <person name="Otillar R.P."/>
            <person name="Terry A.Y."/>
            <person name="Boore J.L."/>
            <person name="Simakov O."/>
            <person name="Marletaz F."/>
            <person name="Cho S.-J."/>
            <person name="Edsinger-Gonzales E."/>
            <person name="Havlak P."/>
            <person name="Kuo D.-H."/>
            <person name="Larsson T."/>
            <person name="Lv J."/>
            <person name="Arendt D."/>
            <person name="Savage R."/>
            <person name="Osoegawa K."/>
            <person name="de Jong P."/>
            <person name="Lindberg D.R."/>
            <person name="Seaver E.C."/>
            <person name="Weisblat D.A."/>
            <person name="Putnam N.H."/>
            <person name="Grigoriev I.V."/>
            <person name="Rokhsar D.S."/>
        </authorList>
    </citation>
    <scope>NUCLEOTIDE SEQUENCE</scope>
</reference>
<protein>
    <submittedName>
        <fullName evidence="2 3">Uncharacterized protein</fullName>
    </submittedName>
</protein>
<reference evidence="3" key="3">
    <citation type="submission" date="2015-06" db="UniProtKB">
        <authorList>
            <consortium name="EnsemblMetazoa"/>
        </authorList>
    </citation>
    <scope>IDENTIFICATION</scope>
</reference>
<dbReference type="EMBL" id="AMQM01001369">
    <property type="status" value="NOT_ANNOTATED_CDS"/>
    <property type="molecule type" value="Genomic_DNA"/>
</dbReference>
<dbReference type="Proteomes" id="UP000015101">
    <property type="component" value="Unassembled WGS sequence"/>
</dbReference>
<evidence type="ECO:0000313" key="2">
    <source>
        <dbReference type="EMBL" id="ESN96259.1"/>
    </source>
</evidence>
<keyword evidence="1" id="KW-0812">Transmembrane</keyword>
<dbReference type="HOGENOM" id="CLU_1788964_0_0_1"/>
<dbReference type="CTD" id="20200010"/>